<name>A0A397HM75_9GLOM</name>
<evidence type="ECO:0000259" key="13">
    <source>
        <dbReference type="PROSITE" id="PS51819"/>
    </source>
</evidence>
<dbReference type="InterPro" id="IPR018146">
    <property type="entry name" value="Glyoxalase_1_CS"/>
</dbReference>
<dbReference type="CDD" id="cd07233">
    <property type="entry name" value="GlxI_Zn"/>
    <property type="match status" value="1"/>
</dbReference>
<evidence type="ECO:0000256" key="7">
    <source>
        <dbReference type="ARBA" id="ARBA00030291"/>
    </source>
</evidence>
<dbReference type="OrthoDB" id="16820at2759"/>
<evidence type="ECO:0000256" key="12">
    <source>
        <dbReference type="PIRSR" id="PIRSR604361-3"/>
    </source>
</evidence>
<dbReference type="InterPro" id="IPR037523">
    <property type="entry name" value="VOC_core"/>
</dbReference>
<dbReference type="PROSITE" id="PS51819">
    <property type="entry name" value="VOC"/>
    <property type="match status" value="1"/>
</dbReference>
<keyword evidence="6" id="KW-0456">Lyase</keyword>
<comment type="cofactor">
    <cofactor evidence="12">
        <name>Zn(2+)</name>
        <dbReference type="ChEBI" id="CHEBI:29105"/>
    </cofactor>
    <text evidence="12">Binds 1 zinc ion per subunit. In the homodimer, two zinc ions are bound between subunits.</text>
</comment>
<dbReference type="Pfam" id="PF00903">
    <property type="entry name" value="Glyoxalase"/>
    <property type="match status" value="1"/>
</dbReference>
<feature type="domain" description="VOC" evidence="13">
    <location>
        <begin position="9"/>
        <end position="151"/>
    </location>
</feature>
<evidence type="ECO:0000256" key="10">
    <source>
        <dbReference type="ARBA" id="ARBA00033298"/>
    </source>
</evidence>
<dbReference type="NCBIfam" id="TIGR00068">
    <property type="entry name" value="glyox_I"/>
    <property type="match status" value="1"/>
</dbReference>
<dbReference type="STRING" id="1348612.A0A397HM75"/>
<evidence type="ECO:0000313" key="14">
    <source>
        <dbReference type="EMBL" id="RHZ64152.1"/>
    </source>
</evidence>
<organism evidence="14 15">
    <name type="scientific">Diversispora epigaea</name>
    <dbReference type="NCBI Taxonomy" id="1348612"/>
    <lineage>
        <taxon>Eukaryota</taxon>
        <taxon>Fungi</taxon>
        <taxon>Fungi incertae sedis</taxon>
        <taxon>Mucoromycota</taxon>
        <taxon>Glomeromycotina</taxon>
        <taxon>Glomeromycetes</taxon>
        <taxon>Diversisporales</taxon>
        <taxon>Diversisporaceae</taxon>
        <taxon>Diversispora</taxon>
    </lineage>
</organism>
<feature type="binding site" evidence="12">
    <location>
        <position position="79"/>
    </location>
    <ligand>
        <name>Zn(2+)</name>
        <dbReference type="ChEBI" id="CHEBI:29105"/>
        <note>ligand shared between dimeric partners</note>
    </ligand>
</feature>
<accession>A0A397HM75</accession>
<dbReference type="EC" id="4.4.1.5" evidence="3"/>
<evidence type="ECO:0000256" key="11">
    <source>
        <dbReference type="PIRSR" id="PIRSR604361-1"/>
    </source>
</evidence>
<keyword evidence="15" id="KW-1185">Reference proteome</keyword>
<dbReference type="PROSITE" id="PS00934">
    <property type="entry name" value="GLYOXALASE_I_1"/>
    <property type="match status" value="1"/>
</dbReference>
<dbReference type="EMBL" id="PQFF01000298">
    <property type="protein sequence ID" value="RHZ64152.1"/>
    <property type="molecule type" value="Genomic_DNA"/>
</dbReference>
<protein>
    <recommendedName>
        <fullName evidence="3">lactoylglutathione lyase</fullName>
        <ecNumber evidence="3">4.4.1.5</ecNumber>
    </recommendedName>
    <alternativeName>
        <fullName evidence="8">Aldoketomutase</fullName>
    </alternativeName>
    <alternativeName>
        <fullName evidence="7">Ketone-aldehyde mutase</fullName>
    </alternativeName>
    <alternativeName>
        <fullName evidence="9">Methylglyoxalase</fullName>
    </alternativeName>
    <alternativeName>
        <fullName evidence="10">S-D-lactoylglutathione methylglyoxal lyase</fullName>
    </alternativeName>
</protein>
<evidence type="ECO:0000256" key="3">
    <source>
        <dbReference type="ARBA" id="ARBA00012081"/>
    </source>
</evidence>
<evidence type="ECO:0000256" key="9">
    <source>
        <dbReference type="ARBA" id="ARBA00032460"/>
    </source>
</evidence>
<sequence length="151" mass="17594">MTTDISTYVFNHTMIRVRDPQISLKFYEEILGMKLINRLDFPESKFTLYFLAYVRKNETLPESEAEKRNYAFGREGVLELTHNHDLPEVQYHNGNKDPRGFGHIAIRVDNIEAACKRFEELGVNFIKTLKSGTMKTIAFISDPDGYWIEII</sequence>
<gene>
    <name evidence="14" type="ORF">Glove_326g166</name>
</gene>
<dbReference type="AlphaFoldDB" id="A0A397HM75"/>
<comment type="similarity">
    <text evidence="2">Belongs to the glyoxalase I family.</text>
</comment>
<dbReference type="Gene3D" id="3.10.180.10">
    <property type="entry name" value="2,3-Dihydroxybiphenyl 1,2-Dioxygenase, domain 1"/>
    <property type="match status" value="1"/>
</dbReference>
<feature type="active site" description="Proton donor/acceptor" evidence="11">
    <location>
        <position position="149"/>
    </location>
</feature>
<dbReference type="PANTHER" id="PTHR10374:SF30">
    <property type="entry name" value="LACTOYLGLUTATHIONE LYASE"/>
    <property type="match status" value="1"/>
</dbReference>
<evidence type="ECO:0000256" key="6">
    <source>
        <dbReference type="ARBA" id="ARBA00023239"/>
    </source>
</evidence>
<reference evidence="14 15" key="1">
    <citation type="submission" date="2018-08" db="EMBL/GenBank/DDBJ databases">
        <title>Genome and evolution of the arbuscular mycorrhizal fungus Diversispora epigaea (formerly Glomus versiforme) and its bacterial endosymbionts.</title>
        <authorList>
            <person name="Sun X."/>
            <person name="Fei Z."/>
            <person name="Harrison M."/>
        </authorList>
    </citation>
    <scope>NUCLEOTIDE SEQUENCE [LARGE SCALE GENOMIC DNA]</scope>
    <source>
        <strain evidence="14 15">IT104</strain>
    </source>
</reference>
<evidence type="ECO:0000256" key="2">
    <source>
        <dbReference type="ARBA" id="ARBA00010363"/>
    </source>
</evidence>
<dbReference type="Proteomes" id="UP000266861">
    <property type="component" value="Unassembled WGS sequence"/>
</dbReference>
<comment type="caution">
    <text evidence="14">The sequence shown here is derived from an EMBL/GenBank/DDBJ whole genome shotgun (WGS) entry which is preliminary data.</text>
</comment>
<dbReference type="InterPro" id="IPR004361">
    <property type="entry name" value="Glyoxalase_1"/>
</dbReference>
<keyword evidence="4 12" id="KW-0479">Metal-binding</keyword>
<comment type="pathway">
    <text evidence="1">Secondary metabolite metabolism; methylglyoxal degradation; (R)-lactate from methylglyoxal: step 1/2.</text>
</comment>
<dbReference type="UniPathway" id="UPA00619">
    <property type="reaction ID" value="UER00675"/>
</dbReference>
<evidence type="ECO:0000256" key="4">
    <source>
        <dbReference type="ARBA" id="ARBA00022723"/>
    </source>
</evidence>
<dbReference type="GO" id="GO:0004462">
    <property type="term" value="F:lactoylglutathione lyase activity"/>
    <property type="evidence" value="ECO:0007669"/>
    <property type="project" value="UniProtKB-EC"/>
</dbReference>
<feature type="binding site" evidence="12">
    <location>
        <position position="149"/>
    </location>
    <ligand>
        <name>Zn(2+)</name>
        <dbReference type="ChEBI" id="CHEBI:29105"/>
        <note>ligand shared between dimeric partners</note>
    </ligand>
</feature>
<dbReference type="InterPro" id="IPR004360">
    <property type="entry name" value="Glyas_Fos-R_dOase_dom"/>
</dbReference>
<dbReference type="GO" id="GO:0046872">
    <property type="term" value="F:metal ion binding"/>
    <property type="evidence" value="ECO:0007669"/>
    <property type="project" value="UniProtKB-KW"/>
</dbReference>
<evidence type="ECO:0000313" key="15">
    <source>
        <dbReference type="Proteomes" id="UP000266861"/>
    </source>
</evidence>
<evidence type="ECO:0000256" key="8">
    <source>
        <dbReference type="ARBA" id="ARBA00030892"/>
    </source>
</evidence>
<dbReference type="InterPro" id="IPR029068">
    <property type="entry name" value="Glyas_Bleomycin-R_OHBP_Dase"/>
</dbReference>
<feature type="binding site" evidence="12">
    <location>
        <position position="103"/>
    </location>
    <ligand>
        <name>Zn(2+)</name>
        <dbReference type="ChEBI" id="CHEBI:29105"/>
        <note>ligand shared between dimeric partners</note>
    </ligand>
</feature>
<evidence type="ECO:0000256" key="1">
    <source>
        <dbReference type="ARBA" id="ARBA00005008"/>
    </source>
</evidence>
<proteinExistence type="inferred from homology"/>
<dbReference type="PANTHER" id="PTHR10374">
    <property type="entry name" value="LACTOYLGLUTATHIONE LYASE GLYOXALASE I"/>
    <property type="match status" value="1"/>
</dbReference>
<evidence type="ECO:0000256" key="5">
    <source>
        <dbReference type="ARBA" id="ARBA00022833"/>
    </source>
</evidence>
<keyword evidence="5 12" id="KW-0862">Zinc</keyword>
<dbReference type="SUPFAM" id="SSF54593">
    <property type="entry name" value="Glyoxalase/Bleomycin resistance protein/Dihydroxybiphenyl dioxygenase"/>
    <property type="match status" value="1"/>
</dbReference>